<proteinExistence type="predicted"/>
<reference evidence="2" key="1">
    <citation type="journal article" date="2013" name="Nat. Commun.">
        <title>Whole-genome sequencing of Oryza brachyantha reveals mechanisms underlying Oryza genome evolution.</title>
        <authorList>
            <person name="Chen J."/>
            <person name="Huang Q."/>
            <person name="Gao D."/>
            <person name="Wang J."/>
            <person name="Lang Y."/>
            <person name="Liu T."/>
            <person name="Li B."/>
            <person name="Bai Z."/>
            <person name="Luis Goicoechea J."/>
            <person name="Liang C."/>
            <person name="Chen C."/>
            <person name="Zhang W."/>
            <person name="Sun S."/>
            <person name="Liao Y."/>
            <person name="Zhang X."/>
            <person name="Yang L."/>
            <person name="Song C."/>
            <person name="Wang M."/>
            <person name="Shi J."/>
            <person name="Liu G."/>
            <person name="Liu J."/>
            <person name="Zhou H."/>
            <person name="Zhou W."/>
            <person name="Yu Q."/>
            <person name="An N."/>
            <person name="Chen Y."/>
            <person name="Cai Q."/>
            <person name="Wang B."/>
            <person name="Liu B."/>
            <person name="Min J."/>
            <person name="Huang Y."/>
            <person name="Wu H."/>
            <person name="Li Z."/>
            <person name="Zhang Y."/>
            <person name="Yin Y."/>
            <person name="Song W."/>
            <person name="Jiang J."/>
            <person name="Jackson S.A."/>
            <person name="Wing R.A."/>
            <person name="Wang J."/>
            <person name="Chen M."/>
        </authorList>
    </citation>
    <scope>NUCLEOTIDE SEQUENCE [LARGE SCALE GENOMIC DNA]</scope>
    <source>
        <strain evidence="2">cv. IRGC 101232</strain>
    </source>
</reference>
<evidence type="ECO:0000256" key="1">
    <source>
        <dbReference type="SAM" id="MobiDB-lite"/>
    </source>
</evidence>
<dbReference type="Gramene" id="OB06G15610.1">
    <property type="protein sequence ID" value="OB06G15610.1"/>
    <property type="gene ID" value="OB06G15610"/>
</dbReference>
<dbReference type="AlphaFoldDB" id="J3MC17"/>
<dbReference type="Proteomes" id="UP000006038">
    <property type="component" value="Chromosome 6"/>
</dbReference>
<accession>J3MC17</accession>
<dbReference type="HOGENOM" id="CLU_2227304_0_0_1"/>
<reference evidence="2" key="2">
    <citation type="submission" date="2013-04" db="UniProtKB">
        <authorList>
            <consortium name="EnsemblPlants"/>
        </authorList>
    </citation>
    <scope>IDENTIFICATION</scope>
</reference>
<keyword evidence="3" id="KW-1185">Reference proteome</keyword>
<name>J3MC17_ORYBR</name>
<feature type="region of interest" description="Disordered" evidence="1">
    <location>
        <begin position="19"/>
        <end position="56"/>
    </location>
</feature>
<dbReference type="EnsemblPlants" id="OB06G15610.1">
    <property type="protein sequence ID" value="OB06G15610.1"/>
    <property type="gene ID" value="OB06G15610"/>
</dbReference>
<protein>
    <submittedName>
        <fullName evidence="2">Uncharacterized protein</fullName>
    </submittedName>
</protein>
<organism evidence="2">
    <name type="scientific">Oryza brachyantha</name>
    <name type="common">malo sina</name>
    <dbReference type="NCBI Taxonomy" id="4533"/>
    <lineage>
        <taxon>Eukaryota</taxon>
        <taxon>Viridiplantae</taxon>
        <taxon>Streptophyta</taxon>
        <taxon>Embryophyta</taxon>
        <taxon>Tracheophyta</taxon>
        <taxon>Spermatophyta</taxon>
        <taxon>Magnoliopsida</taxon>
        <taxon>Liliopsida</taxon>
        <taxon>Poales</taxon>
        <taxon>Poaceae</taxon>
        <taxon>BOP clade</taxon>
        <taxon>Oryzoideae</taxon>
        <taxon>Oryzeae</taxon>
        <taxon>Oryzinae</taxon>
        <taxon>Oryza</taxon>
    </lineage>
</organism>
<evidence type="ECO:0000313" key="2">
    <source>
        <dbReference type="EnsemblPlants" id="OB06G15610.1"/>
    </source>
</evidence>
<evidence type="ECO:0000313" key="3">
    <source>
        <dbReference type="Proteomes" id="UP000006038"/>
    </source>
</evidence>
<sequence length="106" mass="12198">MLDIWFNWMICSLYKPNTTAPERGIRKQGIHPPQRSGDRRGIQPTTKKGHSELLSGRPSQFQRFTSRLGNDHEHMRCRISKYLPFQALQTLCNASPPASHCYMIDG</sequence>